<evidence type="ECO:0000259" key="1">
    <source>
        <dbReference type="Pfam" id="PF02540"/>
    </source>
</evidence>
<accession>A0A024GAM5</accession>
<dbReference type="InterPro" id="IPR014729">
    <property type="entry name" value="Rossmann-like_a/b/a_fold"/>
</dbReference>
<feature type="domain" description="NAD/GMP synthase" evidence="1">
    <location>
        <begin position="31"/>
        <end position="91"/>
    </location>
</feature>
<keyword evidence="3" id="KW-1185">Reference proteome</keyword>
<dbReference type="SUPFAM" id="SSF52402">
    <property type="entry name" value="Adenine nucleotide alpha hydrolases-like"/>
    <property type="match status" value="1"/>
</dbReference>
<dbReference type="InterPro" id="IPR052188">
    <property type="entry name" value="Ni-pincer_cofactor_biosynth"/>
</dbReference>
<dbReference type="GO" id="GO:0006163">
    <property type="term" value="P:purine nucleotide metabolic process"/>
    <property type="evidence" value="ECO:0007669"/>
    <property type="project" value="UniProtKB-ARBA"/>
</dbReference>
<dbReference type="InterPro" id="IPR022310">
    <property type="entry name" value="NAD/GMP_synthase"/>
</dbReference>
<dbReference type="Proteomes" id="UP000053237">
    <property type="component" value="Unassembled WGS sequence"/>
</dbReference>
<dbReference type="PANTHER" id="PTHR43169">
    <property type="entry name" value="EXSB FAMILY PROTEIN"/>
    <property type="match status" value="1"/>
</dbReference>
<name>A0A024GAM5_9STRA</name>
<dbReference type="AlphaFoldDB" id="A0A024GAM5"/>
<comment type="caution">
    <text evidence="2">The sequence shown here is derived from an EMBL/GenBank/DDBJ whole genome shotgun (WGS) entry which is preliminary data.</text>
</comment>
<proteinExistence type="predicted"/>
<dbReference type="InParanoid" id="A0A024GAM5"/>
<dbReference type="CDD" id="cd01990">
    <property type="entry name" value="LarE-like"/>
    <property type="match status" value="1"/>
</dbReference>
<evidence type="ECO:0000313" key="3">
    <source>
        <dbReference type="Proteomes" id="UP000053237"/>
    </source>
</evidence>
<dbReference type="STRING" id="65357.A0A024GAM5"/>
<gene>
    <name evidence="2" type="ORF">BN9_045130</name>
</gene>
<sequence>MTSARIDALLHRIRHANMRKIQSNQCSSLPSIVAFSGGVDSSLVASLVHRVFPLESAAVLGISPAVSIDQVERARTIANEIGIQLVECNTTEGEDNNYVENRGRSCYHCKTNLYTTMHHISLFTKTAMMSSEAIGSFSKIKATIYNGTNADDRVDPTRLGLVAADEFDVVSPLENLSKAQVREIARFIGLSNWNVAASPCLRSRLAYGVEATKDHLKRVEKAEAYIRQLLALPESVNLRVRFLTKNRAAVEVDQTILAQARSFFENIQNTLIRIGFASVILRPFKTGSVSGFASISAEK</sequence>
<dbReference type="PANTHER" id="PTHR43169:SF2">
    <property type="entry name" value="NAD_GMP SYNTHASE DOMAIN-CONTAINING PROTEIN"/>
    <property type="match status" value="1"/>
</dbReference>
<reference evidence="2 3" key="1">
    <citation type="submission" date="2012-05" db="EMBL/GenBank/DDBJ databases">
        <title>Recombination and specialization in a pathogen metapopulation.</title>
        <authorList>
            <person name="Gardiner A."/>
            <person name="Kemen E."/>
            <person name="Schultz-Larsen T."/>
            <person name="MacLean D."/>
            <person name="Van Oosterhout C."/>
            <person name="Jones J.D.G."/>
        </authorList>
    </citation>
    <scope>NUCLEOTIDE SEQUENCE [LARGE SCALE GENOMIC DNA]</scope>
    <source>
        <strain evidence="2 3">Ac Nc2</strain>
    </source>
</reference>
<dbReference type="Gene3D" id="3.40.50.620">
    <property type="entry name" value="HUPs"/>
    <property type="match status" value="1"/>
</dbReference>
<dbReference type="GO" id="GO:0016783">
    <property type="term" value="F:sulfurtransferase activity"/>
    <property type="evidence" value="ECO:0007669"/>
    <property type="project" value="InterPro"/>
</dbReference>
<dbReference type="InterPro" id="IPR005232">
    <property type="entry name" value="LarE"/>
</dbReference>
<evidence type="ECO:0000313" key="2">
    <source>
        <dbReference type="EMBL" id="CCI43729.1"/>
    </source>
</evidence>
<dbReference type="EMBL" id="CAIX01000054">
    <property type="protein sequence ID" value="CCI43729.1"/>
    <property type="molecule type" value="Genomic_DNA"/>
</dbReference>
<protein>
    <recommendedName>
        <fullName evidence="1">NAD/GMP synthase domain-containing protein</fullName>
    </recommendedName>
</protein>
<dbReference type="Pfam" id="PF02540">
    <property type="entry name" value="NAD_synthase"/>
    <property type="match status" value="1"/>
</dbReference>
<organism evidence="2 3">
    <name type="scientific">Albugo candida</name>
    <dbReference type="NCBI Taxonomy" id="65357"/>
    <lineage>
        <taxon>Eukaryota</taxon>
        <taxon>Sar</taxon>
        <taxon>Stramenopiles</taxon>
        <taxon>Oomycota</taxon>
        <taxon>Peronosporomycetes</taxon>
        <taxon>Albuginales</taxon>
        <taxon>Albuginaceae</taxon>
        <taxon>Albugo</taxon>
    </lineage>
</organism>
<dbReference type="OrthoDB" id="42985at2759"/>